<name>A0A8H3J999_9LECA</name>
<organism evidence="1 2">
    <name type="scientific">Alectoria fallacina</name>
    <dbReference type="NCBI Taxonomy" id="1903189"/>
    <lineage>
        <taxon>Eukaryota</taxon>
        <taxon>Fungi</taxon>
        <taxon>Dikarya</taxon>
        <taxon>Ascomycota</taxon>
        <taxon>Pezizomycotina</taxon>
        <taxon>Lecanoromycetes</taxon>
        <taxon>OSLEUM clade</taxon>
        <taxon>Lecanoromycetidae</taxon>
        <taxon>Lecanorales</taxon>
        <taxon>Lecanorineae</taxon>
        <taxon>Parmeliaceae</taxon>
        <taxon>Alectoria</taxon>
    </lineage>
</organism>
<dbReference type="AlphaFoldDB" id="A0A8H3J999"/>
<protein>
    <submittedName>
        <fullName evidence="1">Uncharacterized protein</fullName>
    </submittedName>
</protein>
<dbReference type="EMBL" id="CAJPDR010000810">
    <property type="protein sequence ID" value="CAF9942788.1"/>
    <property type="molecule type" value="Genomic_DNA"/>
</dbReference>
<evidence type="ECO:0000313" key="2">
    <source>
        <dbReference type="Proteomes" id="UP000664203"/>
    </source>
</evidence>
<accession>A0A8H3J999</accession>
<evidence type="ECO:0000313" key="1">
    <source>
        <dbReference type="EMBL" id="CAF9942788.1"/>
    </source>
</evidence>
<proteinExistence type="predicted"/>
<keyword evidence="2" id="KW-1185">Reference proteome</keyword>
<sequence>MIKRMLQDTKQIQDTSIMVLEMSRSVGREEDSTALLYDRSSLDEAQTHGEYSSQCLQIVLSVKIIRKAVLHRGGLTVISTKSKISTGYQTLFREILPSTSIESAPISSETKVLVISLDCQITSTVRRALRVYNEEHAIAAKVAKSGRKGKIQLIRFGNDEASIEVVRRELVFLWGRGEQPSLPCNKGSSVWNWGFVAGFIRETMLKKRF</sequence>
<comment type="caution">
    <text evidence="1">The sequence shown here is derived from an EMBL/GenBank/DDBJ whole genome shotgun (WGS) entry which is preliminary data.</text>
</comment>
<gene>
    <name evidence="1" type="ORF">ALECFALPRED_010065</name>
</gene>
<reference evidence="1" key="1">
    <citation type="submission" date="2021-03" db="EMBL/GenBank/DDBJ databases">
        <authorList>
            <person name="Tagirdzhanova G."/>
        </authorList>
    </citation>
    <scope>NUCLEOTIDE SEQUENCE</scope>
</reference>
<dbReference type="Proteomes" id="UP000664203">
    <property type="component" value="Unassembled WGS sequence"/>
</dbReference>